<dbReference type="RefSeq" id="WP_120698358.1">
    <property type="nucleotide sequence ID" value="NZ_RBDX01000020.1"/>
</dbReference>
<dbReference type="InterPro" id="IPR019692">
    <property type="entry name" value="CFP-6_PH"/>
</dbReference>
<dbReference type="AlphaFoldDB" id="A0A3A9W1X2"/>
<dbReference type="Pfam" id="PF10756">
    <property type="entry name" value="bPH_6"/>
    <property type="match status" value="1"/>
</dbReference>
<sequence>MSDTTEVRAPKRMYRASVVRRTGVTLVVCCAAALVVQLLVSAWFFGTALVLLVVAPVPGAMLGFMLLDVWSATTVDERGVAVRRLFRVRRTAWRDVLAIEAEGEPATHVTMYAHPGRAIVLPKVDGGRGPSPRDEIHALRATWERHRGADWTPRPGLVEAANARARDDRRTEDALGSAGWAAWTAIRIAVFGVLPAALLAALCVGALDAVLDIPWRAFIWSVVGVAAATFVGVFLRKRRRAR</sequence>
<evidence type="ECO:0000256" key="1">
    <source>
        <dbReference type="SAM" id="Phobius"/>
    </source>
</evidence>
<dbReference type="EMBL" id="RBDY01000014">
    <property type="protein sequence ID" value="RKN20298.1"/>
    <property type="molecule type" value="Genomic_DNA"/>
</dbReference>
<dbReference type="Proteomes" id="UP000275024">
    <property type="component" value="Unassembled WGS sequence"/>
</dbReference>
<feature type="domain" description="Low molecular weight protein antigen 6 PH" evidence="2">
    <location>
        <begin position="71"/>
        <end position="130"/>
    </location>
</feature>
<feature type="transmembrane region" description="Helical" evidence="1">
    <location>
        <begin position="18"/>
        <end position="36"/>
    </location>
</feature>
<proteinExistence type="predicted"/>
<reference evidence="5 6" key="1">
    <citation type="submission" date="2018-09" db="EMBL/GenBank/DDBJ databases">
        <title>Streptomyces sp. nov. DS1-2, an endophytic actinomycete isolated from roots of Dendrobium scabrilingue.</title>
        <authorList>
            <person name="Kuncharoen N."/>
            <person name="Kudo T."/>
            <person name="Ohkuma M."/>
            <person name="Yuki M."/>
            <person name="Tanasupawat S."/>
        </authorList>
    </citation>
    <scope>NUCLEOTIDE SEQUENCE [LARGE SCALE GENOMIC DNA]</scope>
    <source>
        <strain evidence="3 6">AZ1-7</strain>
        <strain evidence="4 5">DS1-2</strain>
    </source>
</reference>
<name>A0A3A9W1X2_9ACTN</name>
<dbReference type="EMBL" id="RBDX01000020">
    <property type="protein sequence ID" value="RKN06443.1"/>
    <property type="molecule type" value="Genomic_DNA"/>
</dbReference>
<feature type="transmembrane region" description="Helical" evidence="1">
    <location>
        <begin position="217"/>
        <end position="235"/>
    </location>
</feature>
<keyword evidence="1" id="KW-0812">Transmembrane</keyword>
<gene>
    <name evidence="4" type="ORF">D7318_19305</name>
    <name evidence="3" type="ORF">D7319_21855</name>
</gene>
<keyword evidence="1" id="KW-0472">Membrane</keyword>
<accession>A0A3A9W1X2</accession>
<organism evidence="3 6">
    <name type="scientific">Streptomyces radicis</name>
    <dbReference type="NCBI Taxonomy" id="1750517"/>
    <lineage>
        <taxon>Bacteria</taxon>
        <taxon>Bacillati</taxon>
        <taxon>Actinomycetota</taxon>
        <taxon>Actinomycetes</taxon>
        <taxon>Kitasatosporales</taxon>
        <taxon>Streptomycetaceae</taxon>
        <taxon>Streptomyces</taxon>
    </lineage>
</organism>
<evidence type="ECO:0000313" key="5">
    <source>
        <dbReference type="Proteomes" id="UP000268652"/>
    </source>
</evidence>
<evidence type="ECO:0000313" key="4">
    <source>
        <dbReference type="EMBL" id="RKN20298.1"/>
    </source>
</evidence>
<keyword evidence="1" id="KW-1133">Transmembrane helix</keyword>
<feature type="transmembrane region" description="Helical" evidence="1">
    <location>
        <begin position="42"/>
        <end position="67"/>
    </location>
</feature>
<evidence type="ECO:0000259" key="2">
    <source>
        <dbReference type="Pfam" id="PF10756"/>
    </source>
</evidence>
<evidence type="ECO:0000313" key="3">
    <source>
        <dbReference type="EMBL" id="RKN06443.1"/>
    </source>
</evidence>
<comment type="caution">
    <text evidence="3">The sequence shown here is derived from an EMBL/GenBank/DDBJ whole genome shotgun (WGS) entry which is preliminary data.</text>
</comment>
<evidence type="ECO:0000313" key="6">
    <source>
        <dbReference type="Proteomes" id="UP000275024"/>
    </source>
</evidence>
<dbReference type="Proteomes" id="UP000268652">
    <property type="component" value="Unassembled WGS sequence"/>
</dbReference>
<keyword evidence="5" id="KW-1185">Reference proteome</keyword>
<protein>
    <recommendedName>
        <fullName evidence="2">Low molecular weight protein antigen 6 PH domain-containing protein</fullName>
    </recommendedName>
</protein>
<dbReference type="OrthoDB" id="4245604at2"/>